<evidence type="ECO:0000313" key="2">
    <source>
        <dbReference type="Proteomes" id="UP000287910"/>
    </source>
</evidence>
<organism evidence="1 2">
    <name type="scientific">Lysinibacillus antri</name>
    <dbReference type="NCBI Taxonomy" id="2498145"/>
    <lineage>
        <taxon>Bacteria</taxon>
        <taxon>Bacillati</taxon>
        <taxon>Bacillota</taxon>
        <taxon>Bacilli</taxon>
        <taxon>Bacillales</taxon>
        <taxon>Bacillaceae</taxon>
        <taxon>Lysinibacillus</taxon>
    </lineage>
</organism>
<reference evidence="1 2" key="1">
    <citation type="submission" date="2018-12" db="EMBL/GenBank/DDBJ databases">
        <title>Lysinibacillus antri sp. nov., isolated from a cave soil.</title>
        <authorList>
            <person name="Narsing Rao M.P."/>
            <person name="Zhang H."/>
            <person name="Dong Z.-Y."/>
            <person name="Niu X.-K."/>
            <person name="Zhang K."/>
            <person name="Fang B.-Z."/>
            <person name="Kang Y.-Q."/>
            <person name="Xiao M."/>
            <person name="Li W.-J."/>
        </authorList>
    </citation>
    <scope>NUCLEOTIDE SEQUENCE [LARGE SCALE GENOMIC DNA]</scope>
    <source>
        <strain evidence="1 2">SYSU K30002</strain>
    </source>
</reference>
<dbReference type="EMBL" id="RYYR01000002">
    <property type="protein sequence ID" value="RUL56467.1"/>
    <property type="molecule type" value="Genomic_DNA"/>
</dbReference>
<dbReference type="RefSeq" id="WP_126657384.1">
    <property type="nucleotide sequence ID" value="NZ_RYYR01000002.1"/>
</dbReference>
<evidence type="ECO:0000313" key="1">
    <source>
        <dbReference type="EMBL" id="RUL56467.1"/>
    </source>
</evidence>
<dbReference type="AlphaFoldDB" id="A0A432LFN2"/>
<name>A0A432LFN2_9BACI</name>
<comment type="caution">
    <text evidence="1">The sequence shown here is derived from an EMBL/GenBank/DDBJ whole genome shotgun (WGS) entry which is preliminary data.</text>
</comment>
<gene>
    <name evidence="1" type="ORF">EK386_02205</name>
</gene>
<proteinExistence type="predicted"/>
<sequence length="176" mass="19819">MARIRVGMRDNNRIPEILSELSKVRRKKAKVGYPNDKPYNDEISLAGLAAVHEYGARIQVTDKMRGYLASQGLHLKKETTHIIIPERSFLRTGADLHEKDVQRKADELIDEVIAGNLSVELFFEMLALELRGKIQEHAIDLDHPVNHPFTVERKKGSNNPLVDSGGLIGSMEVDIE</sequence>
<keyword evidence="2" id="KW-1185">Reference proteome</keyword>
<dbReference type="Proteomes" id="UP000287910">
    <property type="component" value="Unassembled WGS sequence"/>
</dbReference>
<accession>A0A432LFN2</accession>
<protein>
    <submittedName>
        <fullName evidence="1">Uncharacterized protein</fullName>
    </submittedName>
</protein>